<dbReference type="CDD" id="cd14254">
    <property type="entry name" value="Dockerin_II"/>
    <property type="match status" value="1"/>
</dbReference>
<dbReference type="PANTHER" id="PTHR41775">
    <property type="entry name" value="SECRETED PROTEIN-RELATED"/>
    <property type="match status" value="1"/>
</dbReference>
<feature type="transmembrane region" description="Helical" evidence="1">
    <location>
        <begin position="21"/>
        <end position="44"/>
    </location>
</feature>
<name>A0A1G1W6J4_9BACT</name>
<reference evidence="3 4" key="1">
    <citation type="journal article" date="2016" name="Nat. Commun.">
        <title>Thousands of microbial genomes shed light on interconnected biogeochemical processes in an aquifer system.</title>
        <authorList>
            <person name="Anantharaman K."/>
            <person name="Brown C.T."/>
            <person name="Hug L.A."/>
            <person name="Sharon I."/>
            <person name="Castelle C.J."/>
            <person name="Probst A.J."/>
            <person name="Thomas B.C."/>
            <person name="Singh A."/>
            <person name="Wilkins M.J."/>
            <person name="Karaoz U."/>
            <person name="Brodie E.L."/>
            <person name="Williams K.H."/>
            <person name="Hubbard S.S."/>
            <person name="Banfield J.F."/>
        </authorList>
    </citation>
    <scope>NUCLEOTIDE SEQUENCE [LARGE SCALE GENOMIC DNA]</scope>
</reference>
<dbReference type="AlphaFoldDB" id="A0A1G1W6J4"/>
<evidence type="ECO:0000313" key="4">
    <source>
        <dbReference type="Proteomes" id="UP000176631"/>
    </source>
</evidence>
<dbReference type="GO" id="GO:0004553">
    <property type="term" value="F:hydrolase activity, hydrolyzing O-glycosyl compounds"/>
    <property type="evidence" value="ECO:0007669"/>
    <property type="project" value="InterPro"/>
</dbReference>
<dbReference type="Proteomes" id="UP000176631">
    <property type="component" value="Unassembled WGS sequence"/>
</dbReference>
<dbReference type="PROSITE" id="PS00018">
    <property type="entry name" value="EF_HAND_1"/>
    <property type="match status" value="1"/>
</dbReference>
<dbReference type="Gene3D" id="2.60.40.10">
    <property type="entry name" value="Immunoglobulins"/>
    <property type="match status" value="2"/>
</dbReference>
<dbReference type="SUPFAM" id="SSF63446">
    <property type="entry name" value="Type I dockerin domain"/>
    <property type="match status" value="1"/>
</dbReference>
<dbReference type="Pfam" id="PF05548">
    <property type="entry name" value="Peptidase_M11"/>
    <property type="match status" value="1"/>
</dbReference>
<organism evidence="3 4">
    <name type="scientific">Candidatus Woykebacteria bacterium RBG_13_40_15</name>
    <dbReference type="NCBI Taxonomy" id="1802593"/>
    <lineage>
        <taxon>Bacteria</taxon>
        <taxon>Candidatus Woykeibacteriota</taxon>
    </lineage>
</organism>
<dbReference type="InterPro" id="IPR013783">
    <property type="entry name" value="Ig-like_fold"/>
</dbReference>
<comment type="caution">
    <text evidence="3">The sequence shown here is derived from an EMBL/GenBank/DDBJ whole genome shotgun (WGS) entry which is preliminary data.</text>
</comment>
<dbReference type="InterPro" id="IPR008752">
    <property type="entry name" value="Peptidase_M11"/>
</dbReference>
<evidence type="ECO:0000313" key="3">
    <source>
        <dbReference type="EMBL" id="OGY23210.1"/>
    </source>
</evidence>
<keyword evidence="1" id="KW-1133">Transmembrane helix</keyword>
<dbReference type="Gene3D" id="1.10.1330.10">
    <property type="entry name" value="Dockerin domain"/>
    <property type="match status" value="1"/>
</dbReference>
<dbReference type="Pfam" id="PF17957">
    <property type="entry name" value="Big_7"/>
    <property type="match status" value="1"/>
</dbReference>
<evidence type="ECO:0000256" key="1">
    <source>
        <dbReference type="SAM" id="Phobius"/>
    </source>
</evidence>
<dbReference type="InterPro" id="IPR036439">
    <property type="entry name" value="Dockerin_dom_sf"/>
</dbReference>
<sequence length="854" mass="90008">MRAADLFQKYRKSINPPYDPRDLISLFLTVFLLITIPLTVISILQTREPTSKAVANPSGQQIVQKVYCSAEPLESFSERPDKNRAKVAASKLASVTVDLTQKQQEFKKDGSVKAAKELQSLLQERKSDLVETMRQNPDQALNSLLSDQERSNFAPLAQNCLERSATIEGQLEVVHADFFKEGTSTTSYTLKTDSGKKISIHPAGGLRAFLESRTRVKVKGMQIDNDLVFDGSRPLSQAGDLKGGIDVVSQPGNPPVLGQQRTVTLLVNFQNTAQPSFTSAQVDNFVDTQINNFYAELSYNKISITGDVYGWYTLPIDQTCSAGGTVLQEAINLADSAVYFPNYSRLVIIAPYGPSCGWAGAASIGKTTIVTADGNVSLSWASIVSNYGFDLGLVGHELGHGFGSGHASLLDCGSVTIAPSGCTVYEYGDPYDIMGSTSPPFHFNAAHKENVGWFDPTNIQTVTTSGAYVLEPIERATASLKALKIQRGQSTADYLYVEYRQPIGFDSAKSPSDSVYQGALLHIPLSPINKTALLDPTPPISISTIVVTPGSSFTDPDTGTRIAVTSATASALTLNVVLGKTDFTVPTVSITAPSSGATVSGTVTIAANAADASGIKEVEFAYIPYGGMGQVIATDTTEPFSVPWDTTKVADGGYTLTATAYDKSGEAFGVPNNLGGASTVSVTVNNATCTRANPTVSLAPASQGGTAGTTLSYTVSVTNSDNSVCGSSTFSLSSIVPTGWSATFTPASLTLTSGANGSSTIKVTSSTSASAGNYTISTTATNSSAASYSASTSAVYQVTSLTKTGDLNSDGKVDIFDLSILLTRWGSSDTTADLNKNGTVDIFDLSILLSYWGS</sequence>
<dbReference type="Pfam" id="PF10633">
    <property type="entry name" value="NPCBM_assoc"/>
    <property type="match status" value="1"/>
</dbReference>
<dbReference type="InterPro" id="IPR002105">
    <property type="entry name" value="Dockerin_1_rpt"/>
</dbReference>
<feature type="domain" description="Dockerin" evidence="2">
    <location>
        <begin position="800"/>
        <end position="854"/>
    </location>
</feature>
<protein>
    <recommendedName>
        <fullName evidence="2">Dockerin domain-containing protein</fullName>
    </recommendedName>
</protein>
<dbReference type="InterPro" id="IPR018247">
    <property type="entry name" value="EF_Hand_1_Ca_BS"/>
</dbReference>
<dbReference type="InterPro" id="IPR016134">
    <property type="entry name" value="Dockerin_dom"/>
</dbReference>
<dbReference type="EMBL" id="MHCP01000028">
    <property type="protein sequence ID" value="OGY23210.1"/>
    <property type="molecule type" value="Genomic_DNA"/>
</dbReference>
<dbReference type="GO" id="GO:0000272">
    <property type="term" value="P:polysaccharide catabolic process"/>
    <property type="evidence" value="ECO:0007669"/>
    <property type="project" value="InterPro"/>
</dbReference>
<dbReference type="PROSITE" id="PS51766">
    <property type="entry name" value="DOCKERIN"/>
    <property type="match status" value="1"/>
</dbReference>
<keyword evidence="1" id="KW-0472">Membrane</keyword>
<proteinExistence type="predicted"/>
<gene>
    <name evidence="3" type="ORF">A2172_02415</name>
</gene>
<accession>A0A1G1W6J4</accession>
<dbReference type="SUPFAM" id="SSF55486">
    <property type="entry name" value="Metalloproteases ('zincins'), catalytic domain"/>
    <property type="match status" value="1"/>
</dbReference>
<dbReference type="Pfam" id="PF00404">
    <property type="entry name" value="Dockerin_1"/>
    <property type="match status" value="1"/>
</dbReference>
<dbReference type="InterPro" id="IPR018905">
    <property type="entry name" value="A-galactase_NEW3"/>
</dbReference>
<dbReference type="PANTHER" id="PTHR41775:SF1">
    <property type="entry name" value="PEPTIDASE M6-LIKE DOMAIN-CONTAINING PROTEIN"/>
    <property type="match status" value="1"/>
</dbReference>
<dbReference type="STRING" id="1802593.A2172_02415"/>
<keyword evidence="1" id="KW-0812">Transmembrane</keyword>
<evidence type="ECO:0000259" key="2">
    <source>
        <dbReference type="PROSITE" id="PS51766"/>
    </source>
</evidence>